<reference evidence="1" key="1">
    <citation type="submission" date="2023-11" db="EMBL/GenBank/DDBJ databases">
        <authorList>
            <person name="Poullet M."/>
        </authorList>
    </citation>
    <scope>NUCLEOTIDE SEQUENCE</scope>
    <source>
        <strain evidence="1">E1834</strain>
    </source>
</reference>
<gene>
    <name evidence="1" type="ORF">MENTE1834_LOCUS22872</name>
</gene>
<protein>
    <submittedName>
        <fullName evidence="1">Uncharacterized protein</fullName>
    </submittedName>
</protein>
<comment type="caution">
    <text evidence="1">The sequence shown here is derived from an EMBL/GenBank/DDBJ whole genome shotgun (WGS) entry which is preliminary data.</text>
</comment>
<accession>A0ACB0ZAJ2</accession>
<organism evidence="1 2">
    <name type="scientific">Meloidogyne enterolobii</name>
    <name type="common">Root-knot nematode worm</name>
    <name type="synonym">Meloidogyne mayaguensis</name>
    <dbReference type="NCBI Taxonomy" id="390850"/>
    <lineage>
        <taxon>Eukaryota</taxon>
        <taxon>Metazoa</taxon>
        <taxon>Ecdysozoa</taxon>
        <taxon>Nematoda</taxon>
        <taxon>Chromadorea</taxon>
        <taxon>Rhabditida</taxon>
        <taxon>Tylenchina</taxon>
        <taxon>Tylenchomorpha</taxon>
        <taxon>Tylenchoidea</taxon>
        <taxon>Meloidogynidae</taxon>
        <taxon>Meloidogyninae</taxon>
        <taxon>Meloidogyne</taxon>
    </lineage>
</organism>
<evidence type="ECO:0000313" key="2">
    <source>
        <dbReference type="Proteomes" id="UP001497535"/>
    </source>
</evidence>
<proteinExistence type="predicted"/>
<name>A0ACB0ZAJ2_MELEN</name>
<sequence>MEGGIVFFDLPLEGHSIRGGHSNGEGHSNRDNTVFIFIPNSCRANSETFSFQIPNSFDSGSYVSQISGLSLTPGGITTLSFTVSPFVFLPFLPPFCFAFRVYLKSVIPDKYSRPLSPTNVGEDSSVHHLKPMADESYLSGHTSGRHRRRSSSGGSDRVRFVPVLEPLAELAEAAG</sequence>
<keyword evidence="2" id="KW-1185">Reference proteome</keyword>
<evidence type="ECO:0000313" key="1">
    <source>
        <dbReference type="EMBL" id="CAK5076032.1"/>
    </source>
</evidence>
<dbReference type="EMBL" id="CAVMJV010000029">
    <property type="protein sequence ID" value="CAK5076032.1"/>
    <property type="molecule type" value="Genomic_DNA"/>
</dbReference>
<dbReference type="Proteomes" id="UP001497535">
    <property type="component" value="Unassembled WGS sequence"/>
</dbReference>